<evidence type="ECO:0000256" key="12">
    <source>
        <dbReference type="ARBA" id="ARBA00034864"/>
    </source>
</evidence>
<protein>
    <recommendedName>
        <fullName evidence="12">Dynactin subunit 4</fullName>
    </recommendedName>
</protein>
<evidence type="ECO:0000256" key="7">
    <source>
        <dbReference type="ARBA" id="ARBA00022843"/>
    </source>
</evidence>
<reference evidence="14 15" key="1">
    <citation type="submission" date="2015-03" db="EMBL/GenBank/DDBJ databases">
        <authorList>
            <person name="Radwan O."/>
            <person name="Al-Naeli F.A."/>
            <person name="Rendon G.A."/>
            <person name="Fields C."/>
        </authorList>
    </citation>
    <scope>NUCLEOTIDE SEQUENCE [LARGE SCALE GENOMIC DNA]</scope>
    <source>
        <strain evidence="14">CR-DP1</strain>
    </source>
</reference>
<dbReference type="Pfam" id="PF05502">
    <property type="entry name" value="Dynactin_p62"/>
    <property type="match status" value="1"/>
</dbReference>
<proteinExistence type="inferred from homology"/>
<keyword evidence="4" id="KW-0963">Cytoplasm</keyword>
<gene>
    <name evidence="14" type="ORF">TD95_005398</name>
</gene>
<evidence type="ECO:0000256" key="11">
    <source>
        <dbReference type="ARBA" id="ARBA00034776"/>
    </source>
</evidence>
<dbReference type="GO" id="GO:0005869">
    <property type="term" value="C:dynactin complex"/>
    <property type="evidence" value="ECO:0007669"/>
    <property type="project" value="InterPro"/>
</dbReference>
<comment type="caution">
    <text evidence="14">The sequence shown here is derived from an EMBL/GenBank/DDBJ whole genome shotgun (WGS) entry which is preliminary data.</text>
</comment>
<evidence type="ECO:0000256" key="10">
    <source>
        <dbReference type="ARBA" id="ARBA00023212"/>
    </source>
</evidence>
<name>A0A0F4ZBJ6_9PEZI</name>
<evidence type="ECO:0000256" key="13">
    <source>
        <dbReference type="ARBA" id="ARBA00093507"/>
    </source>
</evidence>
<evidence type="ECO:0000256" key="6">
    <source>
        <dbReference type="ARBA" id="ARBA00022553"/>
    </source>
</evidence>
<keyword evidence="9" id="KW-0175">Coiled coil</keyword>
<evidence type="ECO:0000256" key="3">
    <source>
        <dbReference type="ARBA" id="ARBA00004657"/>
    </source>
</evidence>
<organism evidence="14 15">
    <name type="scientific">Thielaviopsis punctulata</name>
    <dbReference type="NCBI Taxonomy" id="72032"/>
    <lineage>
        <taxon>Eukaryota</taxon>
        <taxon>Fungi</taxon>
        <taxon>Dikarya</taxon>
        <taxon>Ascomycota</taxon>
        <taxon>Pezizomycotina</taxon>
        <taxon>Sordariomycetes</taxon>
        <taxon>Hypocreomycetidae</taxon>
        <taxon>Microascales</taxon>
        <taxon>Ceratocystidaceae</taxon>
        <taxon>Thielaviopsis</taxon>
    </lineage>
</organism>
<keyword evidence="15" id="KW-1185">Reference proteome</keyword>
<keyword evidence="8" id="KW-0007">Acetylation</keyword>
<comment type="subunit">
    <text evidence="13">Subunit of dynactin, a multiprotein complex part of a tripartite complex with dynein and a adapter, such as BICDL1, BICD2 or HOOK3. The dynactin complex is built around ACTR1A/ACTB filament and consists of an actin-related filament composed of a shoulder domain, a pointed end and a barbed end. Its length is defined by its flexible shoulder domain. The soulder is composed of 2 DCTN1 subunits, 4 DCTN2 and 2 DCTN3. The 4 DCNT2 (via N-terminus) bind the ACTR1A filament and act as molecular rulers to determine the length. The pointed end is important for binding dynein-dynactin cargo adapters. Consists of 4 subunits: ACTR10, DCNT4, DCTN5 and DCTN6. The barbed end is composed of a CAPZA1:CAPZB heterodimers, which binds ACTR1A/ACTB filament and dynactin and stabilizes dynactin. Interacts with ATP7B, but not ATP7A, in a copper-dependent manner. Interacts with ANK2; this interaction is required for localization at costameres. Interacts with N4BP2L1.</text>
</comment>
<dbReference type="PANTHER" id="PTHR13034:SF2">
    <property type="entry name" value="DYNACTIN SUBUNIT 4"/>
    <property type="match status" value="1"/>
</dbReference>
<evidence type="ECO:0000313" key="14">
    <source>
        <dbReference type="EMBL" id="KKA27909.1"/>
    </source>
</evidence>
<evidence type="ECO:0000256" key="9">
    <source>
        <dbReference type="ARBA" id="ARBA00023054"/>
    </source>
</evidence>
<keyword evidence="5" id="KW-1017">Isopeptide bond</keyword>
<dbReference type="OrthoDB" id="283815at2759"/>
<evidence type="ECO:0000256" key="5">
    <source>
        <dbReference type="ARBA" id="ARBA00022499"/>
    </source>
</evidence>
<sequence length="566" mass="62989">MVPQGPYTYFQCPCSDPSTLLHPNELAVGGAGSRHNPEDYDDERAFDPRAPRSNYSLFPLEYLMYCEDCQEIRCPRCVNEEIATYYCPNCIFEVPSSNIKSEGNRCTRSCFQCPVCVGTLVVTSLERNPERTTADPAAAASTGGPYVMNCTYCQWSSSEIGIEFEKSNGVYSQLARIKNGGKPKLTARELKDRRKENPTDAPLTDAEIDPDIHFSNLKAFYQNQVSDINTPGTPSLIGDLGFSAPGSLSRIMSIYTGGSLGGKRSQAKNTVMGEANTAAEGLKLASLDESAALAKLHSARWEDTVSQPQNENQTYECRFADELRPVPVLLRTKRSKRCPACRHIIAKPEAKVHNTRYRIRLVAANYVPSITIKPMHPGPPPPLRNLPVAPTLPDLRPNVPAQFILTFKNPIFEPIKITLATSSSTPGRFPSKVTLLCPQFTVDANTDMWDDALKNDEKRRTRGHDENMQAEAGKVWDRGRNWVSIVLEVIPSALDLKSLKWAKSQGEDVDDSPVREDEEIIEIPLFVRMEWETENQEETAGKEKAAKEKRELAYWSVLGVGRIGAE</sequence>
<keyword evidence="7" id="KW-0832">Ubl conjugation</keyword>
<evidence type="ECO:0000256" key="4">
    <source>
        <dbReference type="ARBA" id="ARBA00022490"/>
    </source>
</evidence>
<dbReference type="EMBL" id="LAEV01001516">
    <property type="protein sequence ID" value="KKA27909.1"/>
    <property type="molecule type" value="Genomic_DNA"/>
</dbReference>
<evidence type="ECO:0000256" key="8">
    <source>
        <dbReference type="ARBA" id="ARBA00022990"/>
    </source>
</evidence>
<accession>A0A0F4ZBJ6</accession>
<dbReference type="PANTHER" id="PTHR13034">
    <property type="entry name" value="DYNACTIN P62 SUBUNIT"/>
    <property type="match status" value="1"/>
</dbReference>
<evidence type="ECO:0000313" key="15">
    <source>
        <dbReference type="Proteomes" id="UP000033483"/>
    </source>
</evidence>
<comment type="subcellular location">
    <subcellularLocation>
        <location evidence="1">Cytoplasm</location>
        <location evidence="1">Cytoskeleton</location>
        <location evidence="1">Microtubule organizing center</location>
        <location evidence="1">Centrosome</location>
    </subcellularLocation>
    <subcellularLocation>
        <location evidence="2">Cytoplasm</location>
        <location evidence="2">Cytoskeleton</location>
        <location evidence="2">Stress fiber</location>
    </subcellularLocation>
    <subcellularLocation>
        <location evidence="3">Cytoplasm</location>
        <location evidence="3">Myofibril</location>
    </subcellularLocation>
</comment>
<keyword evidence="10" id="KW-0206">Cytoskeleton</keyword>
<comment type="similarity">
    <text evidence="11">Belongs to the dynactin subunit 4 family.</text>
</comment>
<evidence type="ECO:0000256" key="1">
    <source>
        <dbReference type="ARBA" id="ARBA00004300"/>
    </source>
</evidence>
<evidence type="ECO:0000256" key="2">
    <source>
        <dbReference type="ARBA" id="ARBA00004529"/>
    </source>
</evidence>
<dbReference type="GO" id="GO:0001725">
    <property type="term" value="C:stress fiber"/>
    <property type="evidence" value="ECO:0007669"/>
    <property type="project" value="UniProtKB-SubCell"/>
</dbReference>
<dbReference type="InterPro" id="IPR008603">
    <property type="entry name" value="DCTN4"/>
</dbReference>
<dbReference type="AlphaFoldDB" id="A0A0F4ZBJ6"/>
<keyword evidence="6" id="KW-0597">Phosphoprotein</keyword>
<dbReference type="Proteomes" id="UP000033483">
    <property type="component" value="Unassembled WGS sequence"/>
</dbReference>